<dbReference type="GO" id="GO:0005783">
    <property type="term" value="C:endoplasmic reticulum"/>
    <property type="evidence" value="ECO:0007669"/>
    <property type="project" value="UniProtKB-SubCell"/>
</dbReference>
<protein>
    <submittedName>
        <fullName evidence="8">Nucleotide-diphospho-sugar transferase</fullName>
    </submittedName>
</protein>
<feature type="signal peptide" evidence="7">
    <location>
        <begin position="1"/>
        <end position="29"/>
    </location>
</feature>
<dbReference type="Proteomes" id="UP000193685">
    <property type="component" value="Unassembled WGS sequence"/>
</dbReference>
<organism evidence="8 9">
    <name type="scientific">Protomyces lactucae-debilis</name>
    <dbReference type="NCBI Taxonomy" id="2754530"/>
    <lineage>
        <taxon>Eukaryota</taxon>
        <taxon>Fungi</taxon>
        <taxon>Dikarya</taxon>
        <taxon>Ascomycota</taxon>
        <taxon>Taphrinomycotina</taxon>
        <taxon>Taphrinomycetes</taxon>
        <taxon>Taphrinales</taxon>
        <taxon>Protomycetaceae</taxon>
        <taxon>Protomyces</taxon>
    </lineage>
</organism>
<dbReference type="AlphaFoldDB" id="A0A1Y2FNZ0"/>
<keyword evidence="3" id="KW-0328">Glycosyltransferase</keyword>
<dbReference type="GO" id="GO:0016020">
    <property type="term" value="C:membrane"/>
    <property type="evidence" value="ECO:0007669"/>
    <property type="project" value="InterPro"/>
</dbReference>
<dbReference type="GO" id="GO:0006487">
    <property type="term" value="P:protein N-linked glycosylation"/>
    <property type="evidence" value="ECO:0007669"/>
    <property type="project" value="TreeGrafter"/>
</dbReference>
<keyword evidence="5" id="KW-0256">Endoplasmic reticulum</keyword>
<dbReference type="Pfam" id="PF01793">
    <property type="entry name" value="Glyco_transf_15"/>
    <property type="match status" value="1"/>
</dbReference>
<evidence type="ECO:0000313" key="9">
    <source>
        <dbReference type="Proteomes" id="UP000193685"/>
    </source>
</evidence>
<keyword evidence="7" id="KW-0732">Signal</keyword>
<dbReference type="OMA" id="YCDIHYD"/>
<evidence type="ECO:0000256" key="7">
    <source>
        <dbReference type="SAM" id="SignalP"/>
    </source>
</evidence>
<dbReference type="GO" id="GO:0006493">
    <property type="term" value="P:protein O-linked glycosylation"/>
    <property type="evidence" value="ECO:0007669"/>
    <property type="project" value="TreeGrafter"/>
</dbReference>
<keyword evidence="4 8" id="KW-0808">Transferase</keyword>
<feature type="compositionally biased region" description="Low complexity" evidence="6">
    <location>
        <begin position="29"/>
        <end position="38"/>
    </location>
</feature>
<dbReference type="PANTHER" id="PTHR31121">
    <property type="entry name" value="ALPHA-1,2 MANNOSYLTRANSFERASE KTR1"/>
    <property type="match status" value="1"/>
</dbReference>
<evidence type="ECO:0000313" key="8">
    <source>
        <dbReference type="EMBL" id="ORY85722.1"/>
    </source>
</evidence>
<keyword evidence="9" id="KW-1185">Reference proteome</keyword>
<comment type="similarity">
    <text evidence="2">Belongs to the glycosyltransferase 15 family.</text>
</comment>
<evidence type="ECO:0000256" key="3">
    <source>
        <dbReference type="ARBA" id="ARBA00022676"/>
    </source>
</evidence>
<dbReference type="GO" id="GO:0000026">
    <property type="term" value="F:alpha-1,2-mannosyltransferase activity"/>
    <property type="evidence" value="ECO:0007669"/>
    <property type="project" value="TreeGrafter"/>
</dbReference>
<dbReference type="GeneID" id="63785420"/>
<comment type="caution">
    <text evidence="8">The sequence shown here is derived from an EMBL/GenBank/DDBJ whole genome shotgun (WGS) entry which is preliminary data.</text>
</comment>
<dbReference type="PANTHER" id="PTHR31121:SF6">
    <property type="entry name" value="ALPHA-1,2 MANNOSYLTRANSFERASE KTR1"/>
    <property type="match status" value="1"/>
</dbReference>
<reference evidence="8 9" key="1">
    <citation type="submission" date="2016-07" db="EMBL/GenBank/DDBJ databases">
        <title>Pervasive Adenine N6-methylation of Active Genes in Fungi.</title>
        <authorList>
            <consortium name="DOE Joint Genome Institute"/>
            <person name="Mondo S.J."/>
            <person name="Dannebaum R.O."/>
            <person name="Kuo R.C."/>
            <person name="Labutti K."/>
            <person name="Haridas S."/>
            <person name="Kuo A."/>
            <person name="Salamov A."/>
            <person name="Ahrendt S.R."/>
            <person name="Lipzen A."/>
            <person name="Sullivan W."/>
            <person name="Andreopoulos W.B."/>
            <person name="Clum A."/>
            <person name="Lindquist E."/>
            <person name="Daum C."/>
            <person name="Ramamoorthy G.K."/>
            <person name="Gryganskyi A."/>
            <person name="Culley D."/>
            <person name="Magnuson J.K."/>
            <person name="James T.Y."/>
            <person name="O'Malley M.A."/>
            <person name="Stajich J.E."/>
            <person name="Spatafora J.W."/>
            <person name="Visel A."/>
            <person name="Grigoriev I.V."/>
        </authorList>
    </citation>
    <scope>NUCLEOTIDE SEQUENCE [LARGE SCALE GENOMIC DNA]</scope>
    <source>
        <strain evidence="8 9">12-1054</strain>
    </source>
</reference>
<accession>A0A1Y2FNZ0</accession>
<dbReference type="OrthoDB" id="439943at2759"/>
<proteinExistence type="inferred from homology"/>
<dbReference type="InterPro" id="IPR029044">
    <property type="entry name" value="Nucleotide-diphossugar_trans"/>
</dbReference>
<evidence type="ECO:0000256" key="2">
    <source>
        <dbReference type="ARBA" id="ARBA00007677"/>
    </source>
</evidence>
<dbReference type="Gene3D" id="3.90.550.10">
    <property type="entry name" value="Spore Coat Polysaccharide Biosynthesis Protein SpsA, Chain A"/>
    <property type="match status" value="1"/>
</dbReference>
<evidence type="ECO:0000256" key="4">
    <source>
        <dbReference type="ARBA" id="ARBA00022679"/>
    </source>
</evidence>
<evidence type="ECO:0000256" key="6">
    <source>
        <dbReference type="SAM" id="MobiDB-lite"/>
    </source>
</evidence>
<dbReference type="SUPFAM" id="SSF53448">
    <property type="entry name" value="Nucleotide-diphospho-sugar transferases"/>
    <property type="match status" value="1"/>
</dbReference>
<dbReference type="EMBL" id="MCFI01000004">
    <property type="protein sequence ID" value="ORY85722.1"/>
    <property type="molecule type" value="Genomic_DNA"/>
</dbReference>
<dbReference type="FunFam" id="3.90.550.10:FF:000051">
    <property type="entry name" value="Alpha-1,2-mannosyltransferase (Ktr4)"/>
    <property type="match status" value="1"/>
</dbReference>
<dbReference type="STRING" id="56484.A0A1Y2FNZ0"/>
<evidence type="ECO:0000256" key="5">
    <source>
        <dbReference type="ARBA" id="ARBA00022824"/>
    </source>
</evidence>
<dbReference type="GO" id="GO:0000032">
    <property type="term" value="P:cell wall mannoprotein biosynthetic process"/>
    <property type="evidence" value="ECO:0007669"/>
    <property type="project" value="TreeGrafter"/>
</dbReference>
<dbReference type="RefSeq" id="XP_040727204.1">
    <property type="nucleotide sequence ID" value="XM_040868821.1"/>
</dbReference>
<feature type="chain" id="PRO_5012779273" evidence="7">
    <location>
        <begin position="30"/>
        <end position="410"/>
    </location>
</feature>
<name>A0A1Y2FNZ0_PROLT</name>
<comment type="subcellular location">
    <subcellularLocation>
        <location evidence="1">Endoplasmic reticulum</location>
    </subcellularLocation>
</comment>
<dbReference type="GO" id="GO:0005794">
    <property type="term" value="C:Golgi apparatus"/>
    <property type="evidence" value="ECO:0007669"/>
    <property type="project" value="TreeGrafter"/>
</dbReference>
<evidence type="ECO:0000256" key="1">
    <source>
        <dbReference type="ARBA" id="ARBA00004240"/>
    </source>
</evidence>
<feature type="region of interest" description="Disordered" evidence="6">
    <location>
        <begin position="26"/>
        <end position="45"/>
    </location>
</feature>
<gene>
    <name evidence="8" type="ORF">BCR37DRAFT_377427</name>
</gene>
<dbReference type="InterPro" id="IPR002685">
    <property type="entry name" value="Glyco_trans_15"/>
</dbReference>
<sequence>MQRPTRLAITVLVSLFVLWKLMTFGKGGSSSVDTPGSSTGTGTGGKVKQAVKGAYDATVQLKDSVGGGRVQEYLSGLSEGAKYAMNTPRANATFVTLARNSDLHEIVKSIRNVEDRFNHNFNYPWVFLNDVPFDDEFKRVTSAMCSGKVEYGVIPDDHWGMPSFIDKDKAAETRKQMGKDKIIYGDSESYRYMCRYESGFFYRHPLMMKYEYYWRVEPSIEMYCDVDYDPFVFMKENNKVYGFTISLYEYESTIKTLWEETKKFMKKRPELMPKNNLLEFISEDGGDTYNKCHFWSNFEIAKLDFWRKGAYAEYFDHLDQAGGFFYERWGDAPIHSIGAALFAEKDQIHWFSDMGYYHVPFTHCPVDPKMREKCHCDVKESFDWKGWSCTPRFHDVMKLERPANWKDHSN</sequence>